<keyword evidence="5" id="KW-0175">Coiled coil</keyword>
<keyword evidence="8" id="KW-1185">Reference proteome</keyword>
<evidence type="ECO:0000313" key="8">
    <source>
        <dbReference type="Proteomes" id="UP001178662"/>
    </source>
</evidence>
<feature type="domain" description="HTH merR-type" evidence="6">
    <location>
        <begin position="11"/>
        <end position="80"/>
    </location>
</feature>
<dbReference type="InterPro" id="IPR047057">
    <property type="entry name" value="MerR_fam"/>
</dbReference>
<dbReference type="SMART" id="SM00422">
    <property type="entry name" value="HTH_MERR"/>
    <property type="match status" value="1"/>
</dbReference>
<dbReference type="GO" id="GO:0003700">
    <property type="term" value="F:DNA-binding transcription factor activity"/>
    <property type="evidence" value="ECO:0007669"/>
    <property type="project" value="InterPro"/>
</dbReference>
<dbReference type="SUPFAM" id="SSF46955">
    <property type="entry name" value="Putative DNA-binding domain"/>
    <property type="match status" value="1"/>
</dbReference>
<evidence type="ECO:0000259" key="6">
    <source>
        <dbReference type="PROSITE" id="PS50937"/>
    </source>
</evidence>
<dbReference type="PANTHER" id="PTHR30204:SF69">
    <property type="entry name" value="MERR-FAMILY TRANSCRIPTIONAL REGULATOR"/>
    <property type="match status" value="1"/>
</dbReference>
<dbReference type="GO" id="GO:0003677">
    <property type="term" value="F:DNA binding"/>
    <property type="evidence" value="ECO:0007669"/>
    <property type="project" value="UniProtKB-KW"/>
</dbReference>
<reference evidence="7" key="1">
    <citation type="submission" date="2023-03" db="EMBL/GenBank/DDBJ databases">
        <title>Andean soil-derived lignocellulolytic bacterial consortium as a source of novel taxa and putative plastic-active enzymes.</title>
        <authorList>
            <person name="Diaz-Garcia L."/>
            <person name="Chuvochina M."/>
            <person name="Feuerriegel G."/>
            <person name="Bunk B."/>
            <person name="Sproer C."/>
            <person name="Streit W.R."/>
            <person name="Rodriguez L.M."/>
            <person name="Overmann J."/>
            <person name="Jimenez D.J."/>
        </authorList>
    </citation>
    <scope>NUCLEOTIDE SEQUENCE</scope>
    <source>
        <strain evidence="7">MAG 2441</strain>
    </source>
</reference>
<dbReference type="InterPro" id="IPR009061">
    <property type="entry name" value="DNA-bd_dom_put_sf"/>
</dbReference>
<dbReference type="AlphaFoldDB" id="A0AA95EYV6"/>
<protein>
    <submittedName>
        <fullName evidence="7">MerR family transcriptional regulator</fullName>
    </submittedName>
</protein>
<dbReference type="EMBL" id="CP119317">
    <property type="protein sequence ID" value="WEK55421.1"/>
    <property type="molecule type" value="Genomic_DNA"/>
</dbReference>
<dbReference type="Pfam" id="PF13411">
    <property type="entry name" value="MerR_1"/>
    <property type="match status" value="1"/>
</dbReference>
<feature type="coiled-coil region" evidence="5">
    <location>
        <begin position="87"/>
        <end position="114"/>
    </location>
</feature>
<dbReference type="Proteomes" id="UP001178662">
    <property type="component" value="Chromosome"/>
</dbReference>
<name>A0AA95EYV6_9BACL</name>
<gene>
    <name evidence="7" type="ORF">P0Y55_05020</name>
</gene>
<evidence type="ECO:0000256" key="5">
    <source>
        <dbReference type="SAM" id="Coils"/>
    </source>
</evidence>
<proteinExistence type="predicted"/>
<accession>A0AA95EYV6</accession>
<evidence type="ECO:0000256" key="1">
    <source>
        <dbReference type="ARBA" id="ARBA00022491"/>
    </source>
</evidence>
<keyword evidence="2" id="KW-0805">Transcription regulation</keyword>
<dbReference type="InterPro" id="IPR000551">
    <property type="entry name" value="MerR-type_HTH_dom"/>
</dbReference>
<sequence length="151" mass="17366">MRERQNNTSRFYRIGELASLTGLSARTIDYYTSIGLLHPAKRSNGNFRLYDDDTLERIYRIEEMKAQKYTLGEIKTQLASLNRATTNATVSRKLAELQTHMTQLEREVKELEPVLEQLKPQQAKRLYRALTPSTAACIDALLLLLGKNNFM</sequence>
<dbReference type="PANTHER" id="PTHR30204">
    <property type="entry name" value="REDOX-CYCLING DRUG-SENSING TRANSCRIPTIONAL ACTIVATOR SOXR"/>
    <property type="match status" value="1"/>
</dbReference>
<keyword evidence="4" id="KW-0804">Transcription</keyword>
<dbReference type="Gene3D" id="1.10.1660.10">
    <property type="match status" value="1"/>
</dbReference>
<organism evidence="7 8">
    <name type="scientific">Candidatus Cohnella colombiensis</name>
    <dbReference type="NCBI Taxonomy" id="3121368"/>
    <lineage>
        <taxon>Bacteria</taxon>
        <taxon>Bacillati</taxon>
        <taxon>Bacillota</taxon>
        <taxon>Bacilli</taxon>
        <taxon>Bacillales</taxon>
        <taxon>Paenibacillaceae</taxon>
        <taxon>Cohnella</taxon>
    </lineage>
</organism>
<evidence type="ECO:0000256" key="4">
    <source>
        <dbReference type="ARBA" id="ARBA00023163"/>
    </source>
</evidence>
<keyword evidence="3" id="KW-0238">DNA-binding</keyword>
<keyword evidence="1" id="KW-0678">Repressor</keyword>
<dbReference type="PROSITE" id="PS50937">
    <property type="entry name" value="HTH_MERR_2"/>
    <property type="match status" value="1"/>
</dbReference>
<evidence type="ECO:0000256" key="3">
    <source>
        <dbReference type="ARBA" id="ARBA00023125"/>
    </source>
</evidence>
<evidence type="ECO:0000256" key="2">
    <source>
        <dbReference type="ARBA" id="ARBA00023015"/>
    </source>
</evidence>
<evidence type="ECO:0000313" key="7">
    <source>
        <dbReference type="EMBL" id="WEK55421.1"/>
    </source>
</evidence>